<dbReference type="FunFam" id="2.60.40.1120:FF:000003">
    <property type="entry name" value="Outer membrane protein Omp121"/>
    <property type="match status" value="1"/>
</dbReference>
<sequence>MKKILLLHFLMLLAWAGYSQTQVSGTVSDQKGEPLPGVSILVKGTTQGTITGINGDYTINVADNNAVLVFSFVGYVTQEIPLNDRNKIDVNLSEDIKSLEEVVVIGYGTQKRSSITGSIASIDSDEITQAPASRIEQSLQGKVAGVQVTSQSGQPGDKPTIRIRGAGTNGSAEPIYIVDGFQVSGIDYLNPGDIAKMDILKDAASAAIYGARGANGVVLITTKSGNGKPLIQYSGYYGVQNAWKKLDVLNAKEYAVMMNEGAANAGRSPIFANTDLGAGTDWQEEVYNKNAPITNHQVTLSGSNDISKYTTALSYYSQEGIVGGKKSKFDRYSARINSDHKVGDKFTFGENISYSYISRNAISANEEFGGIMSNAINLDPVTPVYEDNPDSEYLNNNAVKNGDRYYAISEYIAQEVVNPLARLAVTHGDTRVDKFVGNVYGEYEIIPNLKFRSSFGLDLGYVVTEGYSPASYLNSATITQKASVSKEMQRTFNWQNENTLQYQKDIDDHSFTFLIGNTVREEKYEQFGGGKQGLVVTDPDLVNLAYATDPESATISGFEVENALVSFFGRVIYNYKEKYLLTAIVRRDGSTRFGPDNRYGTFPSLSLGWVASREDFFPDQEVLTFAKLRASWGQNGSDAIGDYRYVSSIATGRGYTFYDPSTGETYVDGASPSFIANPELKWEASEQTDIGLDLGFFNEKLSVNFDYYRKETKDLLLVPPVPGIAGNAAGASNVGGVLNQGIEIAINYNGSAGDFTYSIGGNLATLNNEVLTVDGSNGVLTGASISTYGTVSRMEAGYPIGYFYGYKSNGLFQNQAEIDGYVNSNGQLLQPKAVPGDVRFVDYNNDGVINDDDRTMIGNPHPDITYGFNGSANYKNFSLSFLFNGVHGNEIFSGIRRHDLSQSNMPAYFMDRWTGEGTSNEIPRFTLNDTNENYSRISDMYVESGSFLRLRNVTLGYTLPENVRGPFKSVRIYGAVDNLLTFTNYRGLDPEVGSRLNENGSSNVLDTGIDRGIYPQPRTFRVGVDLSL</sequence>
<accession>A0A937F5M7</accession>
<evidence type="ECO:0000313" key="10">
    <source>
        <dbReference type="EMBL" id="MBL3655402.1"/>
    </source>
</evidence>
<proteinExistence type="inferred from homology"/>
<dbReference type="InterPro" id="IPR039426">
    <property type="entry name" value="TonB-dep_rcpt-like"/>
</dbReference>
<evidence type="ECO:0000256" key="2">
    <source>
        <dbReference type="ARBA" id="ARBA00022448"/>
    </source>
</evidence>
<feature type="domain" description="TonB-dependent receptor plug" evidence="9">
    <location>
        <begin position="113"/>
        <end position="217"/>
    </location>
</feature>
<keyword evidence="3 7" id="KW-1134">Transmembrane beta strand</keyword>
<gene>
    <name evidence="10" type="ORF">JL102_04620</name>
</gene>
<feature type="chain" id="PRO_5037067873" evidence="8">
    <location>
        <begin position="22"/>
        <end position="1028"/>
    </location>
</feature>
<dbReference type="EMBL" id="JAESIY010000002">
    <property type="protein sequence ID" value="MBL3655402.1"/>
    <property type="molecule type" value="Genomic_DNA"/>
</dbReference>
<evidence type="ECO:0000256" key="5">
    <source>
        <dbReference type="ARBA" id="ARBA00023136"/>
    </source>
</evidence>
<dbReference type="Pfam" id="PF13715">
    <property type="entry name" value="CarbopepD_reg_2"/>
    <property type="match status" value="1"/>
</dbReference>
<dbReference type="FunFam" id="2.170.130.10:FF:000008">
    <property type="entry name" value="SusC/RagA family TonB-linked outer membrane protein"/>
    <property type="match status" value="1"/>
</dbReference>
<organism evidence="10 11">
    <name type="scientific">Fulvivirga sediminis</name>
    <dbReference type="NCBI Taxonomy" id="2803949"/>
    <lineage>
        <taxon>Bacteria</taxon>
        <taxon>Pseudomonadati</taxon>
        <taxon>Bacteroidota</taxon>
        <taxon>Cytophagia</taxon>
        <taxon>Cytophagales</taxon>
        <taxon>Fulvivirgaceae</taxon>
        <taxon>Fulvivirga</taxon>
    </lineage>
</organism>
<keyword evidence="10" id="KW-0675">Receptor</keyword>
<evidence type="ECO:0000259" key="9">
    <source>
        <dbReference type="Pfam" id="PF07715"/>
    </source>
</evidence>
<dbReference type="PROSITE" id="PS52016">
    <property type="entry name" value="TONB_DEPENDENT_REC_3"/>
    <property type="match status" value="1"/>
</dbReference>
<comment type="similarity">
    <text evidence="7">Belongs to the TonB-dependent receptor family.</text>
</comment>
<dbReference type="NCBIfam" id="TIGR04057">
    <property type="entry name" value="SusC_RagA_signa"/>
    <property type="match status" value="1"/>
</dbReference>
<dbReference type="Proteomes" id="UP000659388">
    <property type="component" value="Unassembled WGS sequence"/>
</dbReference>
<keyword evidence="8" id="KW-0732">Signal</keyword>
<dbReference type="Gene3D" id="2.60.40.1120">
    <property type="entry name" value="Carboxypeptidase-like, regulatory domain"/>
    <property type="match status" value="1"/>
</dbReference>
<dbReference type="Pfam" id="PF07715">
    <property type="entry name" value="Plug"/>
    <property type="match status" value="1"/>
</dbReference>
<dbReference type="NCBIfam" id="TIGR04056">
    <property type="entry name" value="OMP_RagA_SusC"/>
    <property type="match status" value="1"/>
</dbReference>
<dbReference type="InterPro" id="IPR008969">
    <property type="entry name" value="CarboxyPept-like_regulatory"/>
</dbReference>
<keyword evidence="4 7" id="KW-0812">Transmembrane</keyword>
<evidence type="ECO:0000256" key="8">
    <source>
        <dbReference type="SAM" id="SignalP"/>
    </source>
</evidence>
<evidence type="ECO:0000313" key="11">
    <source>
        <dbReference type="Proteomes" id="UP000659388"/>
    </source>
</evidence>
<evidence type="ECO:0000256" key="3">
    <source>
        <dbReference type="ARBA" id="ARBA00022452"/>
    </source>
</evidence>
<dbReference type="SUPFAM" id="SSF56935">
    <property type="entry name" value="Porins"/>
    <property type="match status" value="1"/>
</dbReference>
<name>A0A937F5M7_9BACT</name>
<keyword evidence="6 7" id="KW-0998">Cell outer membrane</keyword>
<dbReference type="InterPro" id="IPR023996">
    <property type="entry name" value="TonB-dep_OMP_SusC/RagA"/>
</dbReference>
<dbReference type="RefSeq" id="WP_202243076.1">
    <property type="nucleotide sequence ID" value="NZ_JAESIY010000002.1"/>
</dbReference>
<keyword evidence="11" id="KW-1185">Reference proteome</keyword>
<evidence type="ECO:0000256" key="7">
    <source>
        <dbReference type="PROSITE-ProRule" id="PRU01360"/>
    </source>
</evidence>
<evidence type="ECO:0000256" key="1">
    <source>
        <dbReference type="ARBA" id="ARBA00004571"/>
    </source>
</evidence>
<feature type="signal peptide" evidence="8">
    <location>
        <begin position="1"/>
        <end position="21"/>
    </location>
</feature>
<reference evidence="10" key="1">
    <citation type="submission" date="2021-01" db="EMBL/GenBank/DDBJ databases">
        <title>Fulvivirga kasyanovii gen. nov., sp nov., a novel member of the phylum Bacteroidetes isolated from seawater in a mussel farm.</title>
        <authorList>
            <person name="Zhao L.-H."/>
            <person name="Wang Z.-J."/>
        </authorList>
    </citation>
    <scope>NUCLEOTIDE SEQUENCE</scope>
    <source>
        <strain evidence="10">2943</strain>
    </source>
</reference>
<dbReference type="InterPro" id="IPR012910">
    <property type="entry name" value="Plug_dom"/>
</dbReference>
<dbReference type="Gene3D" id="2.170.130.10">
    <property type="entry name" value="TonB-dependent receptor, plug domain"/>
    <property type="match status" value="1"/>
</dbReference>
<dbReference type="InterPro" id="IPR036942">
    <property type="entry name" value="Beta-barrel_TonB_sf"/>
</dbReference>
<dbReference type="InterPro" id="IPR037066">
    <property type="entry name" value="Plug_dom_sf"/>
</dbReference>
<comment type="caution">
    <text evidence="10">The sequence shown here is derived from an EMBL/GenBank/DDBJ whole genome shotgun (WGS) entry which is preliminary data.</text>
</comment>
<dbReference type="GO" id="GO:0009279">
    <property type="term" value="C:cell outer membrane"/>
    <property type="evidence" value="ECO:0007669"/>
    <property type="project" value="UniProtKB-SubCell"/>
</dbReference>
<dbReference type="SUPFAM" id="SSF49464">
    <property type="entry name" value="Carboxypeptidase regulatory domain-like"/>
    <property type="match status" value="1"/>
</dbReference>
<dbReference type="InterPro" id="IPR023997">
    <property type="entry name" value="TonB-dep_OMP_SusC/RagA_CS"/>
</dbReference>
<evidence type="ECO:0000256" key="4">
    <source>
        <dbReference type="ARBA" id="ARBA00022692"/>
    </source>
</evidence>
<comment type="subcellular location">
    <subcellularLocation>
        <location evidence="1 7">Cell outer membrane</location>
        <topology evidence="1 7">Multi-pass membrane protein</topology>
    </subcellularLocation>
</comment>
<dbReference type="Gene3D" id="2.40.170.20">
    <property type="entry name" value="TonB-dependent receptor, beta-barrel domain"/>
    <property type="match status" value="1"/>
</dbReference>
<evidence type="ECO:0000256" key="6">
    <source>
        <dbReference type="ARBA" id="ARBA00023237"/>
    </source>
</evidence>
<protein>
    <submittedName>
        <fullName evidence="10">TonB-dependent receptor</fullName>
    </submittedName>
</protein>
<keyword evidence="2 7" id="KW-0813">Transport</keyword>
<dbReference type="AlphaFoldDB" id="A0A937F5M7"/>
<keyword evidence="5 7" id="KW-0472">Membrane</keyword>